<organism evidence="2 3">
    <name type="scientific">Massarina eburnea CBS 473.64</name>
    <dbReference type="NCBI Taxonomy" id="1395130"/>
    <lineage>
        <taxon>Eukaryota</taxon>
        <taxon>Fungi</taxon>
        <taxon>Dikarya</taxon>
        <taxon>Ascomycota</taxon>
        <taxon>Pezizomycotina</taxon>
        <taxon>Dothideomycetes</taxon>
        <taxon>Pleosporomycetidae</taxon>
        <taxon>Pleosporales</taxon>
        <taxon>Massarineae</taxon>
        <taxon>Massarinaceae</taxon>
        <taxon>Massarina</taxon>
    </lineage>
</organism>
<reference evidence="2" key="1">
    <citation type="journal article" date="2020" name="Stud. Mycol.">
        <title>101 Dothideomycetes genomes: a test case for predicting lifestyles and emergence of pathogens.</title>
        <authorList>
            <person name="Haridas S."/>
            <person name="Albert R."/>
            <person name="Binder M."/>
            <person name="Bloem J."/>
            <person name="Labutti K."/>
            <person name="Salamov A."/>
            <person name="Andreopoulos B."/>
            <person name="Baker S."/>
            <person name="Barry K."/>
            <person name="Bills G."/>
            <person name="Bluhm B."/>
            <person name="Cannon C."/>
            <person name="Castanera R."/>
            <person name="Culley D."/>
            <person name="Daum C."/>
            <person name="Ezra D."/>
            <person name="Gonzalez J."/>
            <person name="Henrissat B."/>
            <person name="Kuo A."/>
            <person name="Liang C."/>
            <person name="Lipzen A."/>
            <person name="Lutzoni F."/>
            <person name="Magnuson J."/>
            <person name="Mondo S."/>
            <person name="Nolan M."/>
            <person name="Ohm R."/>
            <person name="Pangilinan J."/>
            <person name="Park H.-J."/>
            <person name="Ramirez L."/>
            <person name="Alfaro M."/>
            <person name="Sun H."/>
            <person name="Tritt A."/>
            <person name="Yoshinaga Y."/>
            <person name="Zwiers L.-H."/>
            <person name="Turgeon B."/>
            <person name="Goodwin S."/>
            <person name="Spatafora J."/>
            <person name="Crous P."/>
            <person name="Grigoriev I."/>
        </authorList>
    </citation>
    <scope>NUCLEOTIDE SEQUENCE</scope>
    <source>
        <strain evidence="2">CBS 473.64</strain>
    </source>
</reference>
<protein>
    <submittedName>
        <fullName evidence="2">Uncharacterized protein</fullName>
    </submittedName>
</protein>
<dbReference type="EMBL" id="MU006783">
    <property type="protein sequence ID" value="KAF2641619.1"/>
    <property type="molecule type" value="Genomic_DNA"/>
</dbReference>
<evidence type="ECO:0000313" key="3">
    <source>
        <dbReference type="Proteomes" id="UP000799753"/>
    </source>
</evidence>
<keyword evidence="3" id="KW-1185">Reference proteome</keyword>
<evidence type="ECO:0000256" key="1">
    <source>
        <dbReference type="SAM" id="Phobius"/>
    </source>
</evidence>
<accession>A0A6A6S195</accession>
<gene>
    <name evidence="2" type="ORF">P280DRAFT_317681</name>
</gene>
<dbReference type="OrthoDB" id="10560799at2759"/>
<keyword evidence="1" id="KW-0472">Membrane</keyword>
<keyword evidence="1" id="KW-1133">Transmembrane helix</keyword>
<dbReference type="AlphaFoldDB" id="A0A6A6S195"/>
<keyword evidence="1" id="KW-0812">Transmembrane</keyword>
<sequence length="221" mass="25582">MRSCLGCRMYEQCPTQARIALLRHVDIQALNTTHLRDLYENICPQLLIHSFTIMTRVNDTLDIALPIRALIIGYRVQMRLGWTDISQKLGVRPDTAQHFYERTRELAGSEDLYGMLSYLDPLPSRHHEVRIHHSEHGDVVWRLRRSRPISASGKRQLSPSMRLINFLLFTSYYLLTVFEVAFMRGAPPAVSRPSTAVSVSSVSLPFYAMWRQSFDRLLKYS</sequence>
<feature type="transmembrane region" description="Helical" evidence="1">
    <location>
        <begin position="163"/>
        <end position="183"/>
    </location>
</feature>
<dbReference type="Proteomes" id="UP000799753">
    <property type="component" value="Unassembled WGS sequence"/>
</dbReference>
<evidence type="ECO:0000313" key="2">
    <source>
        <dbReference type="EMBL" id="KAF2641619.1"/>
    </source>
</evidence>
<name>A0A6A6S195_9PLEO</name>
<proteinExistence type="predicted"/>